<dbReference type="SUPFAM" id="SSF53335">
    <property type="entry name" value="S-adenosyl-L-methionine-dependent methyltransferases"/>
    <property type="match status" value="1"/>
</dbReference>
<name>B7GA15_PHATC</name>
<dbReference type="PANTHER" id="PTHR43861">
    <property type="entry name" value="TRANS-ACONITATE 2-METHYLTRANSFERASE-RELATED"/>
    <property type="match status" value="1"/>
</dbReference>
<dbReference type="InterPro" id="IPR029063">
    <property type="entry name" value="SAM-dependent_MTases_sf"/>
</dbReference>
<dbReference type="Gene3D" id="3.40.50.150">
    <property type="entry name" value="Vaccinia Virus protein VP39"/>
    <property type="match status" value="1"/>
</dbReference>
<dbReference type="PaxDb" id="2850-Phatr39940"/>
<evidence type="ECO:0000313" key="4">
    <source>
        <dbReference type="EMBL" id="EEC44537.1"/>
    </source>
</evidence>
<dbReference type="Pfam" id="PF13649">
    <property type="entry name" value="Methyltransf_25"/>
    <property type="match status" value="1"/>
</dbReference>
<dbReference type="Proteomes" id="UP000000759">
    <property type="component" value="Chromosome 21"/>
</dbReference>
<dbReference type="InParanoid" id="B7GA15"/>
<proteinExistence type="predicted"/>
<dbReference type="CDD" id="cd02440">
    <property type="entry name" value="AdoMet_MTases"/>
    <property type="match status" value="1"/>
</dbReference>
<keyword evidence="2" id="KW-0812">Transmembrane</keyword>
<accession>B7GA15</accession>
<organism evidence="4 5">
    <name type="scientific">Phaeodactylum tricornutum (strain CCAP 1055/1)</name>
    <dbReference type="NCBI Taxonomy" id="556484"/>
    <lineage>
        <taxon>Eukaryota</taxon>
        <taxon>Sar</taxon>
        <taxon>Stramenopiles</taxon>
        <taxon>Ochrophyta</taxon>
        <taxon>Bacillariophyta</taxon>
        <taxon>Bacillariophyceae</taxon>
        <taxon>Bacillariophycidae</taxon>
        <taxon>Naviculales</taxon>
        <taxon>Phaeodactylaceae</taxon>
        <taxon>Phaeodactylum</taxon>
    </lineage>
</organism>
<keyword evidence="5" id="KW-1185">Reference proteome</keyword>
<dbReference type="OrthoDB" id="540004at2759"/>
<dbReference type="AlphaFoldDB" id="B7GA15"/>
<reference evidence="5" key="2">
    <citation type="submission" date="2008-08" db="EMBL/GenBank/DDBJ databases">
        <authorList>
            <consortium name="Diatom Consortium"/>
            <person name="Grigoriev I."/>
            <person name="Grimwood J."/>
            <person name="Kuo A."/>
            <person name="Otillar R.P."/>
            <person name="Salamov A."/>
            <person name="Detter J.C."/>
            <person name="Lindquist E."/>
            <person name="Shapiro H."/>
            <person name="Lucas S."/>
            <person name="Glavina del Rio T."/>
            <person name="Pitluck S."/>
            <person name="Rokhsar D."/>
            <person name="Bowler C."/>
        </authorList>
    </citation>
    <scope>GENOME REANNOTATION</scope>
    <source>
        <strain evidence="5">CCAP 1055/1</strain>
    </source>
</reference>
<feature type="domain" description="Methyltransferase" evidence="3">
    <location>
        <begin position="72"/>
        <end position="163"/>
    </location>
</feature>
<dbReference type="GeneID" id="7195556"/>
<reference evidence="4 5" key="1">
    <citation type="journal article" date="2008" name="Nature">
        <title>The Phaeodactylum genome reveals the evolutionary history of diatom genomes.</title>
        <authorList>
            <person name="Bowler C."/>
            <person name="Allen A.E."/>
            <person name="Badger J.H."/>
            <person name="Grimwood J."/>
            <person name="Jabbari K."/>
            <person name="Kuo A."/>
            <person name="Maheswari U."/>
            <person name="Martens C."/>
            <person name="Maumus F."/>
            <person name="Otillar R.P."/>
            <person name="Rayko E."/>
            <person name="Salamov A."/>
            <person name="Vandepoele K."/>
            <person name="Beszteri B."/>
            <person name="Gruber A."/>
            <person name="Heijde M."/>
            <person name="Katinka M."/>
            <person name="Mock T."/>
            <person name="Valentin K."/>
            <person name="Verret F."/>
            <person name="Berges J.A."/>
            <person name="Brownlee C."/>
            <person name="Cadoret J.P."/>
            <person name="Chiovitti A."/>
            <person name="Choi C.J."/>
            <person name="Coesel S."/>
            <person name="De Martino A."/>
            <person name="Detter J.C."/>
            <person name="Durkin C."/>
            <person name="Falciatore A."/>
            <person name="Fournet J."/>
            <person name="Haruta M."/>
            <person name="Huysman M.J."/>
            <person name="Jenkins B.D."/>
            <person name="Jiroutova K."/>
            <person name="Jorgensen R.E."/>
            <person name="Joubert Y."/>
            <person name="Kaplan A."/>
            <person name="Kroger N."/>
            <person name="Kroth P.G."/>
            <person name="La Roche J."/>
            <person name="Lindquist E."/>
            <person name="Lommer M."/>
            <person name="Martin-Jezequel V."/>
            <person name="Lopez P.J."/>
            <person name="Lucas S."/>
            <person name="Mangogna M."/>
            <person name="McGinnis K."/>
            <person name="Medlin L.K."/>
            <person name="Montsant A."/>
            <person name="Oudot-Le Secq M.P."/>
            <person name="Napoli C."/>
            <person name="Obornik M."/>
            <person name="Parker M.S."/>
            <person name="Petit J.L."/>
            <person name="Porcel B.M."/>
            <person name="Poulsen N."/>
            <person name="Robison M."/>
            <person name="Rychlewski L."/>
            <person name="Rynearson T.A."/>
            <person name="Schmutz J."/>
            <person name="Shapiro H."/>
            <person name="Siaut M."/>
            <person name="Stanley M."/>
            <person name="Sussman M.R."/>
            <person name="Taylor A.R."/>
            <person name="Vardi A."/>
            <person name="von Dassow P."/>
            <person name="Vyverman W."/>
            <person name="Willis A."/>
            <person name="Wyrwicz L.S."/>
            <person name="Rokhsar D.S."/>
            <person name="Weissenbach J."/>
            <person name="Armbrust E.V."/>
            <person name="Green B.R."/>
            <person name="Van de Peer Y."/>
            <person name="Grigoriev I.V."/>
        </authorList>
    </citation>
    <scope>NUCLEOTIDE SEQUENCE [LARGE SCALE GENOMIC DNA]</scope>
    <source>
        <strain evidence="4 5">CCAP 1055/1</strain>
    </source>
</reference>
<dbReference type="KEGG" id="pti:PHATRDRAFT_56585"/>
<protein>
    <recommendedName>
        <fullName evidence="3">Methyltransferase domain-containing protein</fullName>
    </recommendedName>
</protein>
<keyword evidence="2" id="KW-0472">Membrane</keyword>
<dbReference type="RefSeq" id="XP_002183868.1">
    <property type="nucleotide sequence ID" value="XM_002183832.1"/>
</dbReference>
<dbReference type="GO" id="GO:0016740">
    <property type="term" value="F:transferase activity"/>
    <property type="evidence" value="ECO:0007669"/>
    <property type="project" value="UniProtKB-KW"/>
</dbReference>
<keyword evidence="2" id="KW-1133">Transmembrane helix</keyword>
<dbReference type="PANTHER" id="PTHR43861:SF3">
    <property type="entry name" value="PUTATIVE (AFU_ORTHOLOGUE AFUA_2G14390)-RELATED"/>
    <property type="match status" value="1"/>
</dbReference>
<evidence type="ECO:0000256" key="2">
    <source>
        <dbReference type="SAM" id="Phobius"/>
    </source>
</evidence>
<keyword evidence="1" id="KW-0808">Transferase</keyword>
<sequence length="235" mass="26430">MRICSIQKFVWLCCMFLLPCATIFSFIMSSAQFWNDRYENAEVFAYGTEPNDFLKASIDSKTINLPQGASCLCLAEGEGRNAVFLAKQGFNVVAVDNAEAGARKTEHLAQRNRVKVQTIVADLADLEYGKSRYDFIVGIFCHVPPPIRQRMLDEIPKALKPKGYALFECYTPDQLKYNTGGPPSPEPMFSAKLLEESMGMQLEIRRNEELVRDVVEGEYHTGEGAVVQFIGQKRP</sequence>
<feature type="transmembrane region" description="Helical" evidence="2">
    <location>
        <begin position="9"/>
        <end position="28"/>
    </location>
</feature>
<evidence type="ECO:0000313" key="5">
    <source>
        <dbReference type="Proteomes" id="UP000000759"/>
    </source>
</evidence>
<dbReference type="HOGENOM" id="CLU_056435_5_1_1"/>
<evidence type="ECO:0000259" key="3">
    <source>
        <dbReference type="Pfam" id="PF13649"/>
    </source>
</evidence>
<gene>
    <name evidence="4" type="ORF">PHATRDRAFT_56585</name>
</gene>
<dbReference type="eggNOG" id="ENOG502SAU5">
    <property type="taxonomic scope" value="Eukaryota"/>
</dbReference>
<dbReference type="InterPro" id="IPR041698">
    <property type="entry name" value="Methyltransf_25"/>
</dbReference>
<dbReference type="EMBL" id="CM000623">
    <property type="protein sequence ID" value="EEC44537.1"/>
    <property type="molecule type" value="Genomic_DNA"/>
</dbReference>
<evidence type="ECO:0000256" key="1">
    <source>
        <dbReference type="ARBA" id="ARBA00022679"/>
    </source>
</evidence>